<proteinExistence type="predicted"/>
<reference evidence="1" key="1">
    <citation type="submission" date="2014-05" db="EMBL/GenBank/DDBJ databases">
        <title>The transcriptome of the halophilic microalga Tetraselmis sp. GSL018 isolated from the Great Salt Lake, Utah.</title>
        <authorList>
            <person name="Jinkerson R.E."/>
            <person name="D'Adamo S."/>
            <person name="Posewitz M.C."/>
        </authorList>
    </citation>
    <scope>NUCLEOTIDE SEQUENCE</scope>
    <source>
        <strain evidence="1">GSL018</strain>
    </source>
</reference>
<dbReference type="EMBL" id="GBEZ01010889">
    <property type="protein sequence ID" value="JAC74839.1"/>
    <property type="molecule type" value="Transcribed_RNA"/>
</dbReference>
<organism evidence="1">
    <name type="scientific">Tetraselmis sp. GSL018</name>
    <dbReference type="NCBI Taxonomy" id="582737"/>
    <lineage>
        <taxon>Eukaryota</taxon>
        <taxon>Viridiplantae</taxon>
        <taxon>Chlorophyta</taxon>
        <taxon>core chlorophytes</taxon>
        <taxon>Chlorodendrophyceae</taxon>
        <taxon>Chlorodendrales</taxon>
        <taxon>Chlorodendraceae</taxon>
        <taxon>Tetraselmis</taxon>
    </lineage>
</organism>
<feature type="non-terminal residue" evidence="1">
    <location>
        <position position="1"/>
    </location>
</feature>
<accession>A0A061RVP3</accession>
<dbReference type="AlphaFoldDB" id="A0A061RVP3"/>
<name>A0A061RVP3_9CHLO</name>
<gene>
    <name evidence="1" type="ORF">TSPGSL018_24846</name>
</gene>
<evidence type="ECO:0000313" key="1">
    <source>
        <dbReference type="EMBL" id="JAC74839.1"/>
    </source>
</evidence>
<sequence length="47" mass="5436">FMTAILQAIKKSHLRWTALHQNTAYIVPCCLSSYDFSPSEIHKQKKT</sequence>
<protein>
    <submittedName>
        <fullName evidence="1">Uncharacterized protein</fullName>
    </submittedName>
</protein>